<evidence type="ECO:0000259" key="3">
    <source>
        <dbReference type="PROSITE" id="PS50158"/>
    </source>
</evidence>
<evidence type="ECO:0000313" key="5">
    <source>
        <dbReference type="Proteomes" id="UP001162060"/>
    </source>
</evidence>
<dbReference type="InterPro" id="IPR036875">
    <property type="entry name" value="Znf_CCHC_sf"/>
</dbReference>
<feature type="region of interest" description="Disordered" evidence="2">
    <location>
        <begin position="1"/>
        <end position="31"/>
    </location>
</feature>
<dbReference type="InterPro" id="IPR001878">
    <property type="entry name" value="Znf_CCHC"/>
</dbReference>
<dbReference type="GO" id="GO:0003676">
    <property type="term" value="F:nucleic acid binding"/>
    <property type="evidence" value="ECO:0007669"/>
    <property type="project" value="InterPro"/>
</dbReference>
<dbReference type="AlphaFoldDB" id="A0AAV1TQJ2"/>
<gene>
    <name evidence="4" type="ORF">PM001_LOCUS9816</name>
</gene>
<evidence type="ECO:0000256" key="1">
    <source>
        <dbReference type="PROSITE-ProRule" id="PRU00047"/>
    </source>
</evidence>
<keyword evidence="1" id="KW-0863">Zinc-finger</keyword>
<keyword evidence="1" id="KW-0862">Zinc</keyword>
<organism evidence="4 5">
    <name type="scientific">Peronospora matthiolae</name>
    <dbReference type="NCBI Taxonomy" id="2874970"/>
    <lineage>
        <taxon>Eukaryota</taxon>
        <taxon>Sar</taxon>
        <taxon>Stramenopiles</taxon>
        <taxon>Oomycota</taxon>
        <taxon>Peronosporomycetes</taxon>
        <taxon>Peronosporales</taxon>
        <taxon>Peronosporaceae</taxon>
        <taxon>Peronospora</taxon>
    </lineage>
</organism>
<protein>
    <recommendedName>
        <fullName evidence="3">CCHC-type domain-containing protein</fullName>
    </recommendedName>
</protein>
<feature type="region of interest" description="Disordered" evidence="2">
    <location>
        <begin position="62"/>
        <end position="95"/>
    </location>
</feature>
<evidence type="ECO:0000313" key="4">
    <source>
        <dbReference type="EMBL" id="CAK7924666.1"/>
    </source>
</evidence>
<sequence>MSSAQLRSRDVMRVLTNEHIKRQGDKTTSVKTEDVAKAFSAEREPRWCTYCGKLGHTTKRCWTKQKDENQGGSRRGNNNAHGRGANNIQWRANSN</sequence>
<accession>A0AAV1TQJ2</accession>
<dbReference type="SUPFAM" id="SSF57756">
    <property type="entry name" value="Retrovirus zinc finger-like domains"/>
    <property type="match status" value="1"/>
</dbReference>
<keyword evidence="1" id="KW-0479">Metal-binding</keyword>
<reference evidence="4" key="1">
    <citation type="submission" date="2024-01" db="EMBL/GenBank/DDBJ databases">
        <authorList>
            <person name="Webb A."/>
        </authorList>
    </citation>
    <scope>NUCLEOTIDE SEQUENCE</scope>
    <source>
        <strain evidence="4">Pm1</strain>
    </source>
</reference>
<feature type="domain" description="CCHC-type" evidence="3">
    <location>
        <begin position="48"/>
        <end position="61"/>
    </location>
</feature>
<dbReference type="GO" id="GO:0008270">
    <property type="term" value="F:zinc ion binding"/>
    <property type="evidence" value="ECO:0007669"/>
    <property type="project" value="UniProtKB-KW"/>
</dbReference>
<feature type="compositionally biased region" description="Basic and acidic residues" evidence="2">
    <location>
        <begin position="7"/>
        <end position="25"/>
    </location>
</feature>
<comment type="caution">
    <text evidence="4">The sequence shown here is derived from an EMBL/GenBank/DDBJ whole genome shotgun (WGS) entry which is preliminary data.</text>
</comment>
<proteinExistence type="predicted"/>
<feature type="compositionally biased region" description="Low complexity" evidence="2">
    <location>
        <begin position="71"/>
        <end position="87"/>
    </location>
</feature>
<name>A0AAV1TQJ2_9STRA</name>
<evidence type="ECO:0000256" key="2">
    <source>
        <dbReference type="SAM" id="MobiDB-lite"/>
    </source>
</evidence>
<dbReference type="PROSITE" id="PS50158">
    <property type="entry name" value="ZF_CCHC"/>
    <property type="match status" value="1"/>
</dbReference>
<dbReference type="Proteomes" id="UP001162060">
    <property type="component" value="Unassembled WGS sequence"/>
</dbReference>
<dbReference type="EMBL" id="CAKLBY020000078">
    <property type="protein sequence ID" value="CAK7924666.1"/>
    <property type="molecule type" value="Genomic_DNA"/>
</dbReference>